<keyword evidence="4" id="KW-1185">Reference proteome</keyword>
<dbReference type="PANTHER" id="PTHR34473">
    <property type="entry name" value="UPF0699 TRANSMEMBRANE PROTEIN YDBS"/>
    <property type="match status" value="1"/>
</dbReference>
<sequence>MEPQKKISSKVVKAWRIRAALMCLPIAAVTCVYLIIEFFAADRIFPAWVSGMAIGLSVVCLLIFAGLVPWLKQRFWRYDYSEDEIDVISGIWVKKRLTIPVIRIQNIETSVGPLTKRMGLMSLTITTAAKSHQLPEMEKDEAVEFKKQVQALIQAAIH</sequence>
<keyword evidence="1" id="KW-1133">Transmembrane helix</keyword>
<feature type="domain" description="YdbS-like PH" evidence="2">
    <location>
        <begin position="74"/>
        <end position="148"/>
    </location>
</feature>
<dbReference type="PANTHER" id="PTHR34473:SF2">
    <property type="entry name" value="UPF0699 TRANSMEMBRANE PROTEIN YDBT"/>
    <property type="match status" value="1"/>
</dbReference>
<accession>A0ABW4NP92</accession>
<feature type="transmembrane region" description="Helical" evidence="1">
    <location>
        <begin position="21"/>
        <end position="41"/>
    </location>
</feature>
<dbReference type="EMBL" id="JBHUFF010000014">
    <property type="protein sequence ID" value="MFD1799950.1"/>
    <property type="molecule type" value="Genomic_DNA"/>
</dbReference>
<evidence type="ECO:0000313" key="4">
    <source>
        <dbReference type="Proteomes" id="UP001597285"/>
    </source>
</evidence>
<evidence type="ECO:0000256" key="1">
    <source>
        <dbReference type="SAM" id="Phobius"/>
    </source>
</evidence>
<proteinExistence type="predicted"/>
<organism evidence="3 4">
    <name type="scientific">Carnobacterium antarcticum</name>
    <dbReference type="NCBI Taxonomy" id="2126436"/>
    <lineage>
        <taxon>Bacteria</taxon>
        <taxon>Bacillati</taxon>
        <taxon>Bacillota</taxon>
        <taxon>Bacilli</taxon>
        <taxon>Lactobacillales</taxon>
        <taxon>Carnobacteriaceae</taxon>
        <taxon>Carnobacterium</taxon>
    </lineage>
</organism>
<gene>
    <name evidence="3" type="ORF">ACFSBK_08825</name>
</gene>
<reference evidence="4" key="1">
    <citation type="journal article" date="2019" name="Int. J. Syst. Evol. Microbiol.">
        <title>The Global Catalogue of Microorganisms (GCM) 10K type strain sequencing project: providing services to taxonomists for standard genome sequencing and annotation.</title>
        <authorList>
            <consortium name="The Broad Institute Genomics Platform"/>
            <consortium name="The Broad Institute Genome Sequencing Center for Infectious Disease"/>
            <person name="Wu L."/>
            <person name="Ma J."/>
        </authorList>
    </citation>
    <scope>NUCLEOTIDE SEQUENCE [LARGE SCALE GENOMIC DNA]</scope>
    <source>
        <strain evidence="4">KCTC 42143</strain>
    </source>
</reference>
<evidence type="ECO:0000259" key="2">
    <source>
        <dbReference type="Pfam" id="PF03703"/>
    </source>
</evidence>
<evidence type="ECO:0000313" key="3">
    <source>
        <dbReference type="EMBL" id="MFD1799950.1"/>
    </source>
</evidence>
<keyword evidence="1" id="KW-0812">Transmembrane</keyword>
<dbReference type="Pfam" id="PF03703">
    <property type="entry name" value="bPH_2"/>
    <property type="match status" value="1"/>
</dbReference>
<feature type="transmembrane region" description="Helical" evidence="1">
    <location>
        <begin position="47"/>
        <end position="71"/>
    </location>
</feature>
<protein>
    <submittedName>
        <fullName evidence="3">PH domain-containing protein</fullName>
    </submittedName>
</protein>
<dbReference type="Proteomes" id="UP001597285">
    <property type="component" value="Unassembled WGS sequence"/>
</dbReference>
<dbReference type="RefSeq" id="WP_058919972.1">
    <property type="nucleotide sequence ID" value="NZ_JBHSQC010000015.1"/>
</dbReference>
<name>A0ABW4NP92_9LACT</name>
<keyword evidence="1" id="KW-0472">Membrane</keyword>
<dbReference type="InterPro" id="IPR005182">
    <property type="entry name" value="YdbS-like_PH"/>
</dbReference>
<comment type="caution">
    <text evidence="3">The sequence shown here is derived from an EMBL/GenBank/DDBJ whole genome shotgun (WGS) entry which is preliminary data.</text>
</comment>